<keyword evidence="1" id="KW-0169">Cobalamin biosynthesis</keyword>
<dbReference type="Pfam" id="PF01903">
    <property type="entry name" value="CbiX"/>
    <property type="match status" value="2"/>
</dbReference>
<evidence type="ECO:0000313" key="8">
    <source>
        <dbReference type="EMBL" id="ACV11932.1"/>
    </source>
</evidence>
<evidence type="ECO:0000313" key="9">
    <source>
        <dbReference type="Proteomes" id="UP000002071"/>
    </source>
</evidence>
<dbReference type="OrthoDB" id="11653at2157"/>
<feature type="domain" description="DR2241 4Fe-4S iron-sulfur cluster binding" evidence="6">
    <location>
        <begin position="383"/>
        <end position="468"/>
    </location>
</feature>
<keyword evidence="2" id="KW-0479">Metal-binding</keyword>
<dbReference type="Gene3D" id="3.30.1360.190">
    <property type="match status" value="1"/>
</dbReference>
<dbReference type="Pfam" id="PF18009">
    <property type="entry name" value="Fer4_23"/>
    <property type="match status" value="1"/>
</dbReference>
<dbReference type="Gene3D" id="3.30.70.2320">
    <property type="match status" value="1"/>
</dbReference>
<dbReference type="Gene3D" id="3.40.50.1400">
    <property type="match status" value="2"/>
</dbReference>
<dbReference type="eggNOG" id="arCOG04644">
    <property type="taxonomic scope" value="Archaea"/>
</dbReference>
<dbReference type="KEGG" id="hut:Huta_1760"/>
<reference evidence="8 9" key="1">
    <citation type="journal article" date="2009" name="Stand. Genomic Sci.">
        <title>Complete genome sequence of Halorhabdus utahensis type strain (AX-2).</title>
        <authorList>
            <person name="Anderson I."/>
            <person name="Tindall B.J."/>
            <person name="Pomrenke H."/>
            <person name="Goker M."/>
            <person name="Lapidus A."/>
            <person name="Nolan M."/>
            <person name="Copeland A."/>
            <person name="Glavina Del Rio T."/>
            <person name="Chen F."/>
            <person name="Tice H."/>
            <person name="Cheng J.F."/>
            <person name="Lucas S."/>
            <person name="Chertkov O."/>
            <person name="Bruce D."/>
            <person name="Brettin T."/>
            <person name="Detter J.C."/>
            <person name="Han C."/>
            <person name="Goodwin L."/>
            <person name="Land M."/>
            <person name="Hauser L."/>
            <person name="Chang Y.J."/>
            <person name="Jeffries C.D."/>
            <person name="Pitluck S."/>
            <person name="Pati A."/>
            <person name="Mavromatis K."/>
            <person name="Ivanova N."/>
            <person name="Ovchinnikova G."/>
            <person name="Chen A."/>
            <person name="Palaniappan K."/>
            <person name="Chain P."/>
            <person name="Rohde M."/>
            <person name="Bristow J."/>
            <person name="Eisen J.A."/>
            <person name="Markowitz V."/>
            <person name="Hugenholtz P."/>
            <person name="Kyrpides N.C."/>
            <person name="Klenk H.P."/>
        </authorList>
    </citation>
    <scope>NUCLEOTIDE SEQUENCE [LARGE SCALE GENOMIC DNA]</scope>
    <source>
        <strain evidence="9">DSM 12940 / JCM 11049 / AX-2</strain>
    </source>
</reference>
<accession>C7NRJ6</accession>
<evidence type="ECO:0000259" key="7">
    <source>
        <dbReference type="Pfam" id="PF18069"/>
    </source>
</evidence>
<evidence type="ECO:0000256" key="4">
    <source>
        <dbReference type="ARBA" id="ARBA00023285"/>
    </source>
</evidence>
<dbReference type="AlphaFoldDB" id="C7NRJ6"/>
<protein>
    <submittedName>
        <fullName evidence="8">Cobalamin (Vitamin B12) biosynthesis CbiX protein</fullName>
    </submittedName>
</protein>
<dbReference type="STRING" id="519442.Huta_1760"/>
<name>C7NRJ6_HALUD</name>
<evidence type="ECO:0000259" key="6">
    <source>
        <dbReference type="Pfam" id="PF18009"/>
    </source>
</evidence>
<evidence type="ECO:0000256" key="2">
    <source>
        <dbReference type="ARBA" id="ARBA00022723"/>
    </source>
</evidence>
<proteinExistence type="predicted"/>
<keyword evidence="4" id="KW-0170">Cobalt</keyword>
<dbReference type="PANTHER" id="PTHR33542:SF3">
    <property type="entry name" value="SIROHYDROCHLORIN FERROCHELATASE, CHLOROPLASTIC"/>
    <property type="match status" value="1"/>
</dbReference>
<keyword evidence="9" id="KW-1185">Reference proteome</keyword>
<dbReference type="Pfam" id="PF18069">
    <property type="entry name" value="DR2241"/>
    <property type="match status" value="1"/>
</dbReference>
<dbReference type="PANTHER" id="PTHR33542">
    <property type="entry name" value="SIROHYDROCHLORIN FERROCHELATASE, CHLOROPLASTIC"/>
    <property type="match status" value="1"/>
</dbReference>
<evidence type="ECO:0000256" key="5">
    <source>
        <dbReference type="SAM" id="MobiDB-lite"/>
    </source>
</evidence>
<dbReference type="GO" id="GO:0046872">
    <property type="term" value="F:metal ion binding"/>
    <property type="evidence" value="ECO:0007669"/>
    <property type="project" value="UniProtKB-KW"/>
</dbReference>
<dbReference type="InterPro" id="IPR041346">
    <property type="entry name" value="DR2241_Fer4"/>
</dbReference>
<sequence length="514" mass="56417">MTEQALVVAAHGSHRNPDSALPTLSHVEAIRDRGCFDQVRTAFWKESPSVRDVLRTIDAETAYVVPLFVSQGYFVDQVLPREFDLGKDDLAGEPTAPEMVYTDPVGTHPAMTDVVAARARRYLDDVPEEDAALAVVGHGTERNPNSADAVYDHVEALRDHTAFAEVDALFMDEAPAVEDILDEFDADDIAVVPLFIADGFHTRDEIPELLGITDDPRSGYPVPGTVDGRRIWYTSAVGTDRLVPDVILERAGDAGADLDRDVEQDQPVRPDAAEAFLSWLDTAPAENGSHSREWGDLLVTVEKDTYELRHRDDHGAAQATLTEQDAETFRWFVRTDDDGRFRPFAGERSLPTGWVLPGLNARELLRAVAAVYPAGIEMWADEPAPVSFRDVAARQTGMYAGVSDLSNTELDNLTTAVCGNCAKRREWEDGDGDLSADTAERAAVATQTTTSDLPCREPCSFVVAAAREILATDSIDEQRPDQPDADVPPGDLTQPANRYRVRYRQARGVTQISD</sequence>
<organism evidence="8 9">
    <name type="scientific">Halorhabdus utahensis (strain DSM 12940 / JCM 11049 / AX-2)</name>
    <dbReference type="NCBI Taxonomy" id="519442"/>
    <lineage>
        <taxon>Archaea</taxon>
        <taxon>Methanobacteriati</taxon>
        <taxon>Methanobacteriota</taxon>
        <taxon>Stenosarchaea group</taxon>
        <taxon>Halobacteria</taxon>
        <taxon>Halobacteriales</taxon>
        <taxon>Haloarculaceae</taxon>
        <taxon>Halorhabdus</taxon>
    </lineage>
</organism>
<dbReference type="CDD" id="cd03416">
    <property type="entry name" value="CbiX_SirB_N"/>
    <property type="match status" value="2"/>
</dbReference>
<dbReference type="InterPro" id="IPR041181">
    <property type="entry name" value="DR2241_middle"/>
</dbReference>
<evidence type="ECO:0000256" key="3">
    <source>
        <dbReference type="ARBA" id="ARBA00023239"/>
    </source>
</evidence>
<dbReference type="SUPFAM" id="SSF53800">
    <property type="entry name" value="Chelatase"/>
    <property type="match status" value="1"/>
</dbReference>
<dbReference type="eggNOG" id="arCOG02246">
    <property type="taxonomic scope" value="Archaea"/>
</dbReference>
<evidence type="ECO:0000256" key="1">
    <source>
        <dbReference type="ARBA" id="ARBA00022573"/>
    </source>
</evidence>
<dbReference type="GO" id="GO:0016829">
    <property type="term" value="F:lyase activity"/>
    <property type="evidence" value="ECO:0007669"/>
    <property type="project" value="UniProtKB-KW"/>
</dbReference>
<dbReference type="InterPro" id="IPR002762">
    <property type="entry name" value="CbiX-like"/>
</dbReference>
<gene>
    <name evidence="8" type="ordered locus">Huta_1760</name>
</gene>
<dbReference type="EMBL" id="CP001687">
    <property type="protein sequence ID" value="ACV11932.1"/>
    <property type="molecule type" value="Genomic_DNA"/>
</dbReference>
<feature type="region of interest" description="Disordered" evidence="5">
    <location>
        <begin position="473"/>
        <end position="499"/>
    </location>
</feature>
<dbReference type="Proteomes" id="UP000002071">
    <property type="component" value="Chromosome"/>
</dbReference>
<feature type="domain" description="DR2241 stabilising" evidence="7">
    <location>
        <begin position="289"/>
        <end position="381"/>
    </location>
</feature>
<dbReference type="HOGENOM" id="CLU_569530_0_0_2"/>
<dbReference type="GO" id="GO:0009236">
    <property type="term" value="P:cobalamin biosynthetic process"/>
    <property type="evidence" value="ECO:0007669"/>
    <property type="project" value="UniProtKB-KW"/>
</dbReference>
<dbReference type="InterPro" id="IPR050963">
    <property type="entry name" value="Sirohydro_Cobaltochel/CbiX"/>
</dbReference>
<keyword evidence="3" id="KW-0456">Lyase</keyword>